<dbReference type="SUPFAM" id="SSF141868">
    <property type="entry name" value="EAL domain-like"/>
    <property type="match status" value="1"/>
</dbReference>
<dbReference type="PANTHER" id="PTHR33121">
    <property type="entry name" value="CYCLIC DI-GMP PHOSPHODIESTERASE PDEF"/>
    <property type="match status" value="1"/>
</dbReference>
<proteinExistence type="predicted"/>
<dbReference type="EMBL" id="LT670844">
    <property type="protein sequence ID" value="SHJ45961.1"/>
    <property type="molecule type" value="Genomic_DNA"/>
</dbReference>
<evidence type="ECO:0000313" key="2">
    <source>
        <dbReference type="EMBL" id="SHJ45961.1"/>
    </source>
</evidence>
<dbReference type="PROSITE" id="PS50883">
    <property type="entry name" value="EAL"/>
    <property type="match status" value="1"/>
</dbReference>
<dbReference type="Gene3D" id="3.20.20.450">
    <property type="entry name" value="EAL domain"/>
    <property type="match status" value="1"/>
</dbReference>
<dbReference type="AlphaFoldDB" id="A0A1M6JH14"/>
<evidence type="ECO:0000313" key="3">
    <source>
        <dbReference type="Proteomes" id="UP000189935"/>
    </source>
</evidence>
<dbReference type="CDD" id="cd01948">
    <property type="entry name" value="EAL"/>
    <property type="match status" value="1"/>
</dbReference>
<dbReference type="SUPFAM" id="SSF52172">
    <property type="entry name" value="CheY-like"/>
    <property type="match status" value="1"/>
</dbReference>
<dbReference type="GO" id="GO:0071111">
    <property type="term" value="F:cyclic-guanylate-specific phosphodiesterase activity"/>
    <property type="evidence" value="ECO:0007669"/>
    <property type="project" value="InterPro"/>
</dbReference>
<organism evidence="2 3">
    <name type="scientific">Bradyrhizobium lablabi</name>
    <dbReference type="NCBI Taxonomy" id="722472"/>
    <lineage>
        <taxon>Bacteria</taxon>
        <taxon>Pseudomonadati</taxon>
        <taxon>Pseudomonadota</taxon>
        <taxon>Alphaproteobacteria</taxon>
        <taxon>Hyphomicrobiales</taxon>
        <taxon>Nitrobacteraceae</taxon>
        <taxon>Bradyrhizobium</taxon>
    </lineage>
</organism>
<evidence type="ECO:0000259" key="1">
    <source>
        <dbReference type="PROSITE" id="PS50883"/>
    </source>
</evidence>
<dbReference type="InterPro" id="IPR001633">
    <property type="entry name" value="EAL_dom"/>
</dbReference>
<feature type="domain" description="EAL" evidence="1">
    <location>
        <begin position="147"/>
        <end position="397"/>
    </location>
</feature>
<dbReference type="InterPro" id="IPR035919">
    <property type="entry name" value="EAL_sf"/>
</dbReference>
<dbReference type="Proteomes" id="UP000189935">
    <property type="component" value="Chromosome I"/>
</dbReference>
<dbReference type="PANTHER" id="PTHR33121:SF70">
    <property type="entry name" value="SIGNALING PROTEIN YKOW"/>
    <property type="match status" value="1"/>
</dbReference>
<dbReference type="InterPro" id="IPR011006">
    <property type="entry name" value="CheY-like_superfamily"/>
</dbReference>
<sequence length="401" mass="43808">MENSPAEEAIKFATFGRRKVAPRVCIADGKRHIRKFLGEALEELGFITCECTQVGELSAVLDGQAPDLVIVGLSTGGIEAAGMLEALAARSFDGKVLLLGPRNSLMLAAVQELGEHRGIAMLPTLATPFDSRSLGNSVAPLLPTEAPPSPVIEAAEALNGGWVELWYQAKFDAHTLALCGAEALIRVRHPTWGVIAPAYFLTDKDDPFLSALSEFVIGRAVEDWRNFIQHRAIEISINLPMTFFQDPKSVATLRRQMPDHPAFEGLIIEIDAADVISNLDLAKAAARQLRFSNIGISIDDLGSEWPSLVGLQDFPFVEIKVDRQFIAGCADDRLKQVVCRQILDLARGFGARTVAEGVKTRADFFTVRDMGFDLVQCFLFAKPMTAQKFALTTLRRSVAMP</sequence>
<reference evidence="2 3" key="1">
    <citation type="submission" date="2016-11" db="EMBL/GenBank/DDBJ databases">
        <authorList>
            <person name="Jaros S."/>
            <person name="Januszkiewicz K."/>
            <person name="Wedrychowicz H."/>
        </authorList>
    </citation>
    <scope>NUCLEOTIDE SEQUENCE [LARGE SCALE GENOMIC DNA]</scope>
    <source>
        <strain evidence="2 3">GAS499</strain>
    </source>
</reference>
<dbReference type="SMART" id="SM00052">
    <property type="entry name" value="EAL"/>
    <property type="match status" value="1"/>
</dbReference>
<name>A0A1M6JH14_9BRAD</name>
<dbReference type="InterPro" id="IPR050706">
    <property type="entry name" value="Cyclic-di-GMP_PDE-like"/>
</dbReference>
<accession>A0A1M6JH14</accession>
<protein>
    <submittedName>
        <fullName evidence="2">EAL domain, c-di-GMP-specific phosphodiesterase class I (Or its enzymatically inactive variant)</fullName>
    </submittedName>
</protein>
<dbReference type="Pfam" id="PF00563">
    <property type="entry name" value="EAL"/>
    <property type="match status" value="1"/>
</dbReference>
<gene>
    <name evidence="2" type="ORF">SAMN05444159_0676</name>
</gene>
<dbReference type="RefSeq" id="WP_079544655.1">
    <property type="nucleotide sequence ID" value="NZ_LT670844.1"/>
</dbReference>